<comment type="caution">
    <text evidence="4">The sequence shown here is derived from an EMBL/GenBank/DDBJ whole genome shotgun (WGS) entry which is preliminary data.</text>
</comment>
<dbReference type="Gene3D" id="3.40.50.720">
    <property type="entry name" value="NAD(P)-binding Rossmann-like Domain"/>
    <property type="match status" value="2"/>
</dbReference>
<keyword evidence="2" id="KW-0521">NADP</keyword>
<dbReference type="InterPro" id="IPR002347">
    <property type="entry name" value="SDR_fam"/>
</dbReference>
<dbReference type="PANTHER" id="PTHR44229:SF4">
    <property type="entry name" value="15-HYDROXYPROSTAGLANDIN DEHYDROGENASE [NAD(+)]"/>
    <property type="match status" value="1"/>
</dbReference>
<comment type="similarity">
    <text evidence="1">Belongs to the short-chain dehydrogenases/reductases (SDR) family.</text>
</comment>
<dbReference type="GO" id="GO:0016491">
    <property type="term" value="F:oxidoreductase activity"/>
    <property type="evidence" value="ECO:0007669"/>
    <property type="project" value="UniProtKB-KW"/>
</dbReference>
<organism evidence="4 5">
    <name type="scientific">Parascedosporium putredinis</name>
    <dbReference type="NCBI Taxonomy" id="1442378"/>
    <lineage>
        <taxon>Eukaryota</taxon>
        <taxon>Fungi</taxon>
        <taxon>Dikarya</taxon>
        <taxon>Ascomycota</taxon>
        <taxon>Pezizomycotina</taxon>
        <taxon>Sordariomycetes</taxon>
        <taxon>Hypocreomycetidae</taxon>
        <taxon>Microascales</taxon>
        <taxon>Microascaceae</taxon>
        <taxon>Parascedosporium</taxon>
    </lineage>
</organism>
<evidence type="ECO:0000313" key="5">
    <source>
        <dbReference type="Proteomes" id="UP000838763"/>
    </source>
</evidence>
<keyword evidence="3" id="KW-0560">Oxidoreductase</keyword>
<dbReference type="OrthoDB" id="5371740at2759"/>
<evidence type="ECO:0000256" key="1">
    <source>
        <dbReference type="ARBA" id="ARBA00006484"/>
    </source>
</evidence>
<evidence type="ECO:0000256" key="3">
    <source>
        <dbReference type="ARBA" id="ARBA00023002"/>
    </source>
</evidence>
<dbReference type="PROSITE" id="PS00061">
    <property type="entry name" value="ADH_SHORT"/>
    <property type="match status" value="1"/>
</dbReference>
<sequence>MSLISGKSGIGLDLVKFLLAKGYRVAVTGRRVAQGEAIAKELDPEGNDVIFAECDVSSHASQSKMFLAVEPDLTCTDTDFKGVIFSTQLATHFMRHNSTPGGKIIVTGSMIGVHPCSTFPEYCAAKAGVLHWCRVMAPILKEKEGITINCVLPGAYDTPAMPGFTTAFLPQHLTLKDTLMSAYDEFLKDDEKAVTGQAVEAGHDKLYYYEIPEYKSGEVAQRNEKVYEPWFAIIHGERSELQGALKVHRSRRLRMETRLRSKKKEEKKSGKRRFRV</sequence>
<gene>
    <name evidence="4" type="ORF">PPNO1_LOCUS5352</name>
</gene>
<dbReference type="PRINTS" id="PR00081">
    <property type="entry name" value="GDHRDH"/>
</dbReference>
<name>A0A9P1H5D7_9PEZI</name>
<dbReference type="Proteomes" id="UP000838763">
    <property type="component" value="Unassembled WGS sequence"/>
</dbReference>
<protein>
    <submittedName>
        <fullName evidence="4">Uncharacterized protein</fullName>
    </submittedName>
</protein>
<evidence type="ECO:0000313" key="4">
    <source>
        <dbReference type="EMBL" id="CAI4215645.1"/>
    </source>
</evidence>
<evidence type="ECO:0000256" key="2">
    <source>
        <dbReference type="ARBA" id="ARBA00022857"/>
    </source>
</evidence>
<dbReference type="AlphaFoldDB" id="A0A9P1H5D7"/>
<dbReference type="Pfam" id="PF00106">
    <property type="entry name" value="adh_short"/>
    <property type="match status" value="2"/>
</dbReference>
<proteinExistence type="inferred from homology"/>
<dbReference type="EMBL" id="CALLCH030000012">
    <property type="protein sequence ID" value="CAI4215645.1"/>
    <property type="molecule type" value="Genomic_DNA"/>
</dbReference>
<dbReference type="SUPFAM" id="SSF51735">
    <property type="entry name" value="NAD(P)-binding Rossmann-fold domains"/>
    <property type="match status" value="1"/>
</dbReference>
<dbReference type="InterPro" id="IPR036291">
    <property type="entry name" value="NAD(P)-bd_dom_sf"/>
</dbReference>
<accession>A0A9P1H5D7</accession>
<dbReference type="GO" id="GO:0005737">
    <property type="term" value="C:cytoplasm"/>
    <property type="evidence" value="ECO:0007669"/>
    <property type="project" value="TreeGrafter"/>
</dbReference>
<dbReference type="PANTHER" id="PTHR44229">
    <property type="entry name" value="15-HYDROXYPROSTAGLANDIN DEHYDROGENASE [NAD(+)]"/>
    <property type="match status" value="1"/>
</dbReference>
<reference evidence="4" key="1">
    <citation type="submission" date="2022-11" db="EMBL/GenBank/DDBJ databases">
        <authorList>
            <person name="Scott C."/>
            <person name="Bruce N."/>
        </authorList>
    </citation>
    <scope>NUCLEOTIDE SEQUENCE</scope>
</reference>
<dbReference type="InterPro" id="IPR020904">
    <property type="entry name" value="Sc_DH/Rdtase_CS"/>
</dbReference>
<keyword evidence="5" id="KW-1185">Reference proteome</keyword>